<evidence type="ECO:0000256" key="3">
    <source>
        <dbReference type="ARBA" id="ARBA00022530"/>
    </source>
</evidence>
<dbReference type="AlphaFoldDB" id="A0A3B5AI55"/>
<evidence type="ECO:0000313" key="9">
    <source>
        <dbReference type="Ensembl" id="ENSSPAP00000021133.1"/>
    </source>
</evidence>
<dbReference type="STRING" id="144197.ENSSPAP00000021133"/>
<feature type="signal peptide" evidence="7">
    <location>
        <begin position="1"/>
        <end position="27"/>
    </location>
</feature>
<dbReference type="Ensembl" id="ENSSPAT00000021454.1">
    <property type="protein sequence ID" value="ENSSPAP00000021133.1"/>
    <property type="gene ID" value="ENSSPAG00000015912.1"/>
</dbReference>
<comment type="subcellular location">
    <subcellularLocation>
        <location evidence="1">Secreted</location>
        <location evidence="1">Extracellular space</location>
        <location evidence="1">Extracellular matrix</location>
    </subcellularLocation>
</comment>
<evidence type="ECO:0000256" key="6">
    <source>
        <dbReference type="SAM" id="MobiDB-lite"/>
    </source>
</evidence>
<dbReference type="InterPro" id="IPR008983">
    <property type="entry name" value="Tumour_necrosis_fac-like_dom"/>
</dbReference>
<name>A0A3B5AI55_9TELE</name>
<dbReference type="Pfam" id="PF00386">
    <property type="entry name" value="C1q"/>
    <property type="match status" value="1"/>
</dbReference>
<sequence>PKVTGLLLIVLVVLLFVLLLTVSSVSAYDGVCPTDCKGVMGPPGEPGLPGPVGSRGLKGTNGMPGDKGMKGDMGDMGAMGDEGMMGPAGETGPKGEKGHMGDMGRLGPPGPCMPSIQSAFSAVLTKSFPEPNAPVVFSHTLYNYQWHYDDTNGIYTAPVNGTYVFSYHLTIYDRILKVGIFHNYSPVVKTTGTSMLGTVSHTVILHLIRGDKVWIQVKDTLTNGMYIRQTIKHLQPFMRKRHREEDYDD</sequence>
<accession>A0A3B5AI55</accession>
<dbReference type="Pfam" id="PF01391">
    <property type="entry name" value="Collagen"/>
    <property type="match status" value="1"/>
</dbReference>
<feature type="region of interest" description="Disordered" evidence="6">
    <location>
        <begin position="41"/>
        <end position="70"/>
    </location>
</feature>
<dbReference type="GO" id="GO:0005581">
    <property type="term" value="C:collagen trimer"/>
    <property type="evidence" value="ECO:0007669"/>
    <property type="project" value="UniProtKB-KW"/>
</dbReference>
<dbReference type="Gene3D" id="2.60.120.40">
    <property type="match status" value="1"/>
</dbReference>
<keyword evidence="4 7" id="KW-0732">Signal</keyword>
<keyword evidence="5" id="KW-0176">Collagen</keyword>
<dbReference type="InterPro" id="IPR050392">
    <property type="entry name" value="Collagen/C1q_domain"/>
</dbReference>
<keyword evidence="2" id="KW-0964">Secreted</keyword>
<evidence type="ECO:0000256" key="4">
    <source>
        <dbReference type="ARBA" id="ARBA00022729"/>
    </source>
</evidence>
<feature type="chain" id="PRO_5017318457" description="C1q domain-containing protein" evidence="7">
    <location>
        <begin position="28"/>
        <end position="249"/>
    </location>
</feature>
<dbReference type="SUPFAM" id="SSF49842">
    <property type="entry name" value="TNF-like"/>
    <property type="match status" value="1"/>
</dbReference>
<keyword evidence="3" id="KW-0272">Extracellular matrix</keyword>
<dbReference type="SMART" id="SM00110">
    <property type="entry name" value="C1Q"/>
    <property type="match status" value="1"/>
</dbReference>
<evidence type="ECO:0000256" key="1">
    <source>
        <dbReference type="ARBA" id="ARBA00004498"/>
    </source>
</evidence>
<feature type="domain" description="C1q" evidence="8">
    <location>
        <begin position="113"/>
        <end position="245"/>
    </location>
</feature>
<dbReference type="PANTHER" id="PTHR15427">
    <property type="entry name" value="EMILIN ELASTIN MICROFIBRIL INTERFACE-LOCATED PROTEIN ELASTIN MICROFIBRIL INTERFACER"/>
    <property type="match status" value="1"/>
</dbReference>
<evidence type="ECO:0000259" key="8">
    <source>
        <dbReference type="PROSITE" id="PS50871"/>
    </source>
</evidence>
<evidence type="ECO:0000256" key="7">
    <source>
        <dbReference type="SAM" id="SignalP"/>
    </source>
</evidence>
<reference evidence="9" key="1">
    <citation type="submission" date="2023-09" db="UniProtKB">
        <authorList>
            <consortium name="Ensembl"/>
        </authorList>
    </citation>
    <scope>IDENTIFICATION</scope>
</reference>
<organism evidence="9">
    <name type="scientific">Stegastes partitus</name>
    <name type="common">bicolor damselfish</name>
    <dbReference type="NCBI Taxonomy" id="144197"/>
    <lineage>
        <taxon>Eukaryota</taxon>
        <taxon>Metazoa</taxon>
        <taxon>Chordata</taxon>
        <taxon>Craniata</taxon>
        <taxon>Vertebrata</taxon>
        <taxon>Euteleostomi</taxon>
        <taxon>Actinopterygii</taxon>
        <taxon>Neopterygii</taxon>
        <taxon>Teleostei</taxon>
        <taxon>Neoteleostei</taxon>
        <taxon>Acanthomorphata</taxon>
        <taxon>Ovalentaria</taxon>
        <taxon>Pomacentridae</taxon>
        <taxon>Stegastes</taxon>
    </lineage>
</organism>
<dbReference type="InterPro" id="IPR008160">
    <property type="entry name" value="Collagen"/>
</dbReference>
<protein>
    <recommendedName>
        <fullName evidence="8">C1q domain-containing protein</fullName>
    </recommendedName>
</protein>
<evidence type="ECO:0000256" key="5">
    <source>
        <dbReference type="ARBA" id="ARBA00023119"/>
    </source>
</evidence>
<evidence type="ECO:0000256" key="2">
    <source>
        <dbReference type="ARBA" id="ARBA00022525"/>
    </source>
</evidence>
<dbReference type="PROSITE" id="PS50871">
    <property type="entry name" value="C1Q"/>
    <property type="match status" value="1"/>
</dbReference>
<dbReference type="GeneTree" id="ENSGT00940000155435"/>
<proteinExistence type="predicted"/>
<dbReference type="PRINTS" id="PR00007">
    <property type="entry name" value="COMPLEMNTC1Q"/>
</dbReference>
<dbReference type="InterPro" id="IPR001073">
    <property type="entry name" value="C1q_dom"/>
</dbReference>
<dbReference type="PANTHER" id="PTHR15427:SF52">
    <property type="entry name" value="C1Q DOMAIN-CONTAINING PROTEIN"/>
    <property type="match status" value="1"/>
</dbReference>